<dbReference type="InterPro" id="IPR007110">
    <property type="entry name" value="Ig-like_dom"/>
</dbReference>
<evidence type="ECO:0000256" key="1">
    <source>
        <dbReference type="SAM" id="MobiDB-lite"/>
    </source>
</evidence>
<feature type="transmembrane region" description="Helical" evidence="2">
    <location>
        <begin position="426"/>
        <end position="448"/>
    </location>
</feature>
<dbReference type="PROSITE" id="PS51257">
    <property type="entry name" value="PROKAR_LIPOPROTEIN"/>
    <property type="match status" value="1"/>
</dbReference>
<keyword evidence="2" id="KW-1133">Transmembrane helix</keyword>
<protein>
    <recommendedName>
        <fullName evidence="4">Ig-like domain-containing protein</fullName>
    </recommendedName>
</protein>
<keyword evidence="6" id="KW-1185">Reference proteome</keyword>
<evidence type="ECO:0000313" key="6">
    <source>
        <dbReference type="Proteomes" id="UP000827986"/>
    </source>
</evidence>
<dbReference type="InterPro" id="IPR003599">
    <property type="entry name" value="Ig_sub"/>
</dbReference>
<dbReference type="PANTHER" id="PTHR46013">
    <property type="entry name" value="VASCULAR CELL ADHESION MOLECULE 1"/>
    <property type="match status" value="1"/>
</dbReference>
<name>A0A9D4B3X2_9SAUR</name>
<feature type="signal peptide" evidence="3">
    <location>
        <begin position="1"/>
        <end position="35"/>
    </location>
</feature>
<feature type="chain" id="PRO_5038582335" description="Ig-like domain-containing protein" evidence="3">
    <location>
        <begin position="36"/>
        <end position="506"/>
    </location>
</feature>
<dbReference type="PROSITE" id="PS50835">
    <property type="entry name" value="IG_LIKE"/>
    <property type="match status" value="2"/>
</dbReference>
<keyword evidence="3" id="KW-0732">Signal</keyword>
<dbReference type="Pfam" id="PF13895">
    <property type="entry name" value="Ig_2"/>
    <property type="match status" value="1"/>
</dbReference>
<feature type="domain" description="Ig-like" evidence="4">
    <location>
        <begin position="239"/>
        <end position="303"/>
    </location>
</feature>
<gene>
    <name evidence="5" type="ORF">KIL84_005571</name>
</gene>
<reference evidence="5" key="1">
    <citation type="submission" date="2021-09" db="EMBL/GenBank/DDBJ databases">
        <title>The genome of Mauremys mutica provides insights into the evolution of semi-aquatic lifestyle.</title>
        <authorList>
            <person name="Gong S."/>
            <person name="Gao Y."/>
        </authorList>
    </citation>
    <scope>NUCLEOTIDE SEQUENCE</scope>
    <source>
        <strain evidence="5">MM-2020</strain>
        <tissue evidence="5">Muscle</tissue>
    </source>
</reference>
<dbReference type="SMART" id="SM00409">
    <property type="entry name" value="IG"/>
    <property type="match status" value="3"/>
</dbReference>
<organism evidence="5 6">
    <name type="scientific">Mauremys mutica</name>
    <name type="common">yellowpond turtle</name>
    <dbReference type="NCBI Taxonomy" id="74926"/>
    <lineage>
        <taxon>Eukaryota</taxon>
        <taxon>Metazoa</taxon>
        <taxon>Chordata</taxon>
        <taxon>Craniata</taxon>
        <taxon>Vertebrata</taxon>
        <taxon>Euteleostomi</taxon>
        <taxon>Archelosauria</taxon>
        <taxon>Testudinata</taxon>
        <taxon>Testudines</taxon>
        <taxon>Cryptodira</taxon>
        <taxon>Durocryptodira</taxon>
        <taxon>Testudinoidea</taxon>
        <taxon>Geoemydidae</taxon>
        <taxon>Geoemydinae</taxon>
        <taxon>Mauremys</taxon>
    </lineage>
</organism>
<proteinExistence type="predicted"/>
<dbReference type="Proteomes" id="UP000827986">
    <property type="component" value="Unassembled WGS sequence"/>
</dbReference>
<dbReference type="SMART" id="SM00408">
    <property type="entry name" value="IGc2"/>
    <property type="match status" value="2"/>
</dbReference>
<dbReference type="EMBL" id="JAHDVG010000471">
    <property type="protein sequence ID" value="KAH1179521.1"/>
    <property type="molecule type" value="Genomic_DNA"/>
</dbReference>
<comment type="caution">
    <text evidence="5">The sequence shown here is derived from an EMBL/GenBank/DDBJ whole genome shotgun (WGS) entry which is preliminary data.</text>
</comment>
<accession>A0A9D4B3X2</accession>
<evidence type="ECO:0000313" key="5">
    <source>
        <dbReference type="EMBL" id="KAH1179521.1"/>
    </source>
</evidence>
<sequence length="506" mass="54871">MRLLHRAPGSTSVFTLEEMEALLLLALSILTGAGCQDWGVTLPAGPLAGWSGSCVTIPCSYTYPEGQLVRAVTWSRDKERIVRLTATAGQGYDRAKRAQFLGDLQHNCTLRLSPLALGDGGAYSFEFQTQSQSWKSPRAVCLTVSEHPCRVQHSMSRTAGVLSGSTDCSISERCASSGLYWYDKAGTQISQETGKSKSRLSMRIIWQHRGAVLECRVRGYRNRCLPKGSQPPATGRPHPLKVLVDTDGPGPIREGDSFTLRCVGDSGSLDQVYFWIHNYEDLPGSSSLQIEGAALSHGGNYTCMKWVSDIGRAYLAISPTTYVAILAPPVVHVVATPGPHRSTGEPLSLTCRLDTSAYGGLGFSWYKDGERLGWAQAELAFPGVQVADGGEYQCEVHNTLGKSTSLPLTITVVYGSDWYQLSPGPMAGFGAGVLLLFFLSNLGVYCLARRIRQRKELGGSLQGGSREDPSAPQRDSLYEEIPCAGEIPCPSDDDGDYYNSPKDYCN</sequence>
<evidence type="ECO:0000256" key="3">
    <source>
        <dbReference type="SAM" id="SignalP"/>
    </source>
</evidence>
<dbReference type="InterPro" id="IPR036179">
    <property type="entry name" value="Ig-like_dom_sf"/>
</dbReference>
<keyword evidence="2" id="KW-0472">Membrane</keyword>
<keyword evidence="2" id="KW-0812">Transmembrane</keyword>
<dbReference type="InterPro" id="IPR003598">
    <property type="entry name" value="Ig_sub2"/>
</dbReference>
<dbReference type="Gene3D" id="2.60.40.10">
    <property type="entry name" value="Immunoglobulins"/>
    <property type="match status" value="3"/>
</dbReference>
<feature type="region of interest" description="Disordered" evidence="1">
    <location>
        <begin position="483"/>
        <end position="506"/>
    </location>
</feature>
<evidence type="ECO:0000259" key="4">
    <source>
        <dbReference type="PROSITE" id="PS50835"/>
    </source>
</evidence>
<dbReference type="AlphaFoldDB" id="A0A9D4B3X2"/>
<evidence type="ECO:0000256" key="2">
    <source>
        <dbReference type="SAM" id="Phobius"/>
    </source>
</evidence>
<feature type="domain" description="Ig-like" evidence="4">
    <location>
        <begin position="328"/>
        <end position="411"/>
    </location>
</feature>
<dbReference type="SUPFAM" id="SSF48726">
    <property type="entry name" value="Immunoglobulin"/>
    <property type="match status" value="3"/>
</dbReference>
<dbReference type="InterPro" id="IPR013783">
    <property type="entry name" value="Ig-like_fold"/>
</dbReference>
<dbReference type="PANTHER" id="PTHR46013:SF4">
    <property type="entry name" value="B-CELL RECEPTOR CD22-RELATED"/>
    <property type="match status" value="1"/>
</dbReference>